<dbReference type="Gene3D" id="2.40.128.640">
    <property type="match status" value="1"/>
</dbReference>
<dbReference type="EMBL" id="WBVQ01000001">
    <property type="protein sequence ID" value="KAB2817042.1"/>
    <property type="molecule type" value="Genomic_DNA"/>
</dbReference>
<evidence type="ECO:0000313" key="1">
    <source>
        <dbReference type="EMBL" id="KAB2817042.1"/>
    </source>
</evidence>
<dbReference type="Pfam" id="PF04170">
    <property type="entry name" value="NlpE"/>
    <property type="match status" value="1"/>
</dbReference>
<reference evidence="1 2" key="1">
    <citation type="submission" date="2019-10" db="EMBL/GenBank/DDBJ databases">
        <title>Genome sequence of Phaeocystidibacter marisrubri JCM30614 (type strain).</title>
        <authorList>
            <person name="Bowman J.P."/>
        </authorList>
    </citation>
    <scope>NUCLEOTIDE SEQUENCE [LARGE SCALE GENOMIC DNA]</scope>
    <source>
        <strain evidence="1 2">JCM 30614</strain>
    </source>
</reference>
<evidence type="ECO:0000313" key="2">
    <source>
        <dbReference type="Proteomes" id="UP000484164"/>
    </source>
</evidence>
<accession>A0A6L3ZG78</accession>
<sequence length="157" mass="17502">MVTSHLFKRVGMVAVVLGMTACQNPDTKPQTAPPNSPPIQYVGHLPCADCESITTTIALNSTAIGEYSDVVFAEIYEGTSDGDQPFAEVCTAVIVNRWYQDSTREGKILTLFPEDQANQQHYLFQESSLLKLDRDLNKIESTYPYELTLTYSPETEE</sequence>
<dbReference type="Proteomes" id="UP000484164">
    <property type="component" value="Unassembled WGS sequence"/>
</dbReference>
<dbReference type="InterPro" id="IPR007298">
    <property type="entry name" value="Cu-R_lipoprotein_NlpE"/>
</dbReference>
<proteinExistence type="predicted"/>
<evidence type="ECO:0008006" key="3">
    <source>
        <dbReference type="Google" id="ProtNLM"/>
    </source>
</evidence>
<keyword evidence="2" id="KW-1185">Reference proteome</keyword>
<name>A0A6L3ZG78_9FLAO</name>
<organism evidence="1 2">
    <name type="scientific">Phaeocystidibacter marisrubri</name>
    <dbReference type="NCBI Taxonomy" id="1577780"/>
    <lineage>
        <taxon>Bacteria</taxon>
        <taxon>Pseudomonadati</taxon>
        <taxon>Bacteroidota</taxon>
        <taxon>Flavobacteriia</taxon>
        <taxon>Flavobacteriales</taxon>
        <taxon>Phaeocystidibacteraceae</taxon>
        <taxon>Phaeocystidibacter</taxon>
    </lineage>
</organism>
<dbReference type="OrthoDB" id="5348860at2"/>
<protein>
    <recommendedName>
        <fullName evidence="3">Copper resistance protein NlpE</fullName>
    </recommendedName>
</protein>
<comment type="caution">
    <text evidence="1">The sequence shown here is derived from an EMBL/GenBank/DDBJ whole genome shotgun (WGS) entry which is preliminary data.</text>
</comment>
<gene>
    <name evidence="1" type="ORF">F8C82_01210</name>
</gene>
<dbReference type="AlphaFoldDB" id="A0A6L3ZG78"/>